<dbReference type="GO" id="GO:1904680">
    <property type="term" value="F:peptide transmembrane transporter activity"/>
    <property type="evidence" value="ECO:0007669"/>
    <property type="project" value="TreeGrafter"/>
</dbReference>
<dbReference type="RefSeq" id="WP_094397933.1">
    <property type="nucleotide sequence ID" value="NZ_CP016893.1"/>
</dbReference>
<dbReference type="GO" id="GO:0015833">
    <property type="term" value="P:peptide transport"/>
    <property type="evidence" value="ECO:0007669"/>
    <property type="project" value="TreeGrafter"/>
</dbReference>
<dbReference type="GO" id="GO:0043190">
    <property type="term" value="C:ATP-binding cassette (ABC) transporter complex"/>
    <property type="evidence" value="ECO:0007669"/>
    <property type="project" value="InterPro"/>
</dbReference>
<dbReference type="EMBL" id="CP016893">
    <property type="protein sequence ID" value="AST58834.1"/>
    <property type="molecule type" value="Genomic_DNA"/>
</dbReference>
<dbReference type="InterPro" id="IPR000914">
    <property type="entry name" value="SBP_5_dom"/>
</dbReference>
<dbReference type="PANTHER" id="PTHR30290:SF82">
    <property type="entry name" value="ABC-TYPE DIPEPTIDE_OLIGOPEPTIDE TRANSPORT SYSTEM, PERIPLASMIC COMPONENT"/>
    <property type="match status" value="1"/>
</dbReference>
<name>A0A223I2P4_THETR</name>
<dbReference type="Pfam" id="PF00496">
    <property type="entry name" value="SBP_bac_5"/>
    <property type="match status" value="1"/>
</dbReference>
<dbReference type="SUPFAM" id="SSF53850">
    <property type="entry name" value="Periplasmic binding protein-like II"/>
    <property type="match status" value="1"/>
</dbReference>
<dbReference type="GO" id="GO:0042597">
    <property type="term" value="C:periplasmic space"/>
    <property type="evidence" value="ECO:0007669"/>
    <property type="project" value="UniProtKB-ARBA"/>
</dbReference>
<gene>
    <name evidence="3" type="ORF">Thert_03057</name>
</gene>
<evidence type="ECO:0000313" key="3">
    <source>
        <dbReference type="EMBL" id="AST58834.1"/>
    </source>
</evidence>
<feature type="region of interest" description="Disordered" evidence="1">
    <location>
        <begin position="28"/>
        <end position="54"/>
    </location>
</feature>
<evidence type="ECO:0000259" key="2">
    <source>
        <dbReference type="Pfam" id="PF00496"/>
    </source>
</evidence>
<dbReference type="PANTHER" id="PTHR30290">
    <property type="entry name" value="PERIPLASMIC BINDING COMPONENT OF ABC TRANSPORTER"/>
    <property type="match status" value="1"/>
</dbReference>
<feature type="compositionally biased region" description="Low complexity" evidence="1">
    <location>
        <begin position="28"/>
        <end position="46"/>
    </location>
</feature>
<reference evidence="3 4" key="1">
    <citation type="submission" date="2016-08" db="EMBL/GenBank/DDBJ databases">
        <title>A novel genetic cassette of butanologenic Thermoanaerobacterium thermosaccharolyticum that directly convert cellulose to butanol.</title>
        <authorList>
            <person name="Li T."/>
            <person name="He J."/>
        </authorList>
    </citation>
    <scope>NUCLEOTIDE SEQUENCE [LARGE SCALE GENOMIC DNA]</scope>
    <source>
        <strain evidence="3 4">TG57</strain>
    </source>
</reference>
<organism evidence="3 4">
    <name type="scientific">Thermoanaerobacterium thermosaccharolyticum</name>
    <name type="common">Clostridium thermosaccharolyticum</name>
    <dbReference type="NCBI Taxonomy" id="1517"/>
    <lineage>
        <taxon>Bacteria</taxon>
        <taxon>Bacillati</taxon>
        <taxon>Bacillota</taxon>
        <taxon>Clostridia</taxon>
        <taxon>Thermoanaerobacterales</taxon>
        <taxon>Thermoanaerobacteraceae</taxon>
        <taxon>Thermoanaerobacterium</taxon>
    </lineage>
</organism>
<dbReference type="CDD" id="cd08509">
    <property type="entry name" value="PBP2_TmCBP_oligosaccharides_like"/>
    <property type="match status" value="1"/>
</dbReference>
<dbReference type="Gene3D" id="3.90.76.10">
    <property type="entry name" value="Dipeptide-binding Protein, Domain 1"/>
    <property type="match status" value="1"/>
</dbReference>
<dbReference type="PROSITE" id="PS51257">
    <property type="entry name" value="PROKAR_LIPOPROTEIN"/>
    <property type="match status" value="1"/>
</dbReference>
<proteinExistence type="predicted"/>
<dbReference type="Gene3D" id="3.40.190.10">
    <property type="entry name" value="Periplasmic binding protein-like II"/>
    <property type="match status" value="1"/>
</dbReference>
<evidence type="ECO:0000313" key="4">
    <source>
        <dbReference type="Proteomes" id="UP000214975"/>
    </source>
</evidence>
<protein>
    <submittedName>
        <fullName evidence="3">ABC transporter substrate-binding protein</fullName>
    </submittedName>
</protein>
<dbReference type="Gene3D" id="3.10.105.10">
    <property type="entry name" value="Dipeptide-binding Protein, Domain 3"/>
    <property type="match status" value="1"/>
</dbReference>
<sequence>MKFKKLVSIILVFLMVSLLIVGCGSNSNANKSSSNGTKTTTTTENTVKPGEATPRSETLYISGLQWGPPTTFNPLSPSQTSLPLSATSIARELTFETLFMYNQLDGKMYPLLGKSYAFSSDSTVCTVTLNPDAKWNDGEKVTADDVVYTFELGKKYPVSWSSNWNYLDSVTAKDDTTVEFKLKSDNKNPLMVEEALESVYILPKHVWIKIEEKDNNDFSKISSEVNANPVASGPYKVFYYDNAKVVLIRDDNYWGKAPSMWGKLPAPKYIVHNIFKDNAAGDTALRQNQVDVSQQFTPNIQTFGSNIKTYLSKPPYYMPGVIPWLVINVTKPGLDNANVRRAIAMAIDYDKIAKNAMSGYSGKMSPSLMLPLDSEQKLVDQSQLAPLQWKSHDIDGANALLDSIGAKKGPDGIRVLNGQKMSFKVECPTGWSDWNAALEIVASSCKEIGINVQTYFPQQSVWNNDMQTGNFDMGMYSYQGIGISSPWARAYQGMSSNGYAPIGQTAYFNYGRYKNSEVDTLLNQIPNITDETQLKDAWTKLNEIYLKEVPMIGLMYRPADFYTVNTSVWSGFPVDGDGTNIPPNICMDGYGIAALYKIHSSK</sequence>
<evidence type="ECO:0000256" key="1">
    <source>
        <dbReference type="SAM" id="MobiDB-lite"/>
    </source>
</evidence>
<dbReference type="AlphaFoldDB" id="A0A223I2P4"/>
<accession>A0A223I2P4</accession>
<dbReference type="Proteomes" id="UP000214975">
    <property type="component" value="Chromosome"/>
</dbReference>
<feature type="domain" description="Solute-binding protein family 5" evidence="2">
    <location>
        <begin position="107"/>
        <end position="488"/>
    </location>
</feature>
<dbReference type="InterPro" id="IPR039424">
    <property type="entry name" value="SBP_5"/>
</dbReference>
<dbReference type="PIRSF" id="PIRSF002741">
    <property type="entry name" value="MppA"/>
    <property type="match status" value="1"/>
</dbReference>
<dbReference type="InterPro" id="IPR030678">
    <property type="entry name" value="Peptide/Ni-bd"/>
</dbReference>